<protein>
    <submittedName>
        <fullName evidence="1">Uncharacterized protein</fullName>
    </submittedName>
</protein>
<name>M3I325_LEPIR</name>
<evidence type="ECO:0000313" key="1">
    <source>
        <dbReference type="EMBL" id="EMG10297.1"/>
    </source>
</evidence>
<reference evidence="1 2" key="1">
    <citation type="submission" date="2013-02" db="EMBL/GenBank/DDBJ databases">
        <authorList>
            <person name="Harkins D.M."/>
            <person name="Durkin A.S."/>
            <person name="Brinkac L.M."/>
            <person name="Haft D.H."/>
            <person name="Selengut J.D."/>
            <person name="Sanka R."/>
            <person name="DePew J."/>
            <person name="Purushe J."/>
            <person name="Tulsiani S.M."/>
            <person name="Graham G.C."/>
            <person name="Burns M.-A."/>
            <person name="Dohnt M.F."/>
            <person name="Smythe L.D."/>
            <person name="McKay D.B."/>
            <person name="Craig S.B."/>
            <person name="Vinetz J.M."/>
            <person name="Sutton G.G."/>
            <person name="Nierman W.C."/>
            <person name="Fouts D.E."/>
        </authorList>
    </citation>
    <scope>NUCLEOTIDE SEQUENCE [LARGE SCALE GENOMIC DNA]</scope>
    <source>
        <strain evidence="1 2">LT2186</strain>
    </source>
</reference>
<sequence length="43" mass="4960">MLVTGTSGPQETLSYKLHSSSWRFWNANSFVWKKFGVYSGFLN</sequence>
<comment type="caution">
    <text evidence="1">The sequence shown here is derived from an EMBL/GenBank/DDBJ whole genome shotgun (WGS) entry which is preliminary data.</text>
</comment>
<dbReference type="EMBL" id="AFME02000265">
    <property type="protein sequence ID" value="EMG10297.1"/>
    <property type="molecule type" value="Genomic_DNA"/>
</dbReference>
<evidence type="ECO:0000313" key="2">
    <source>
        <dbReference type="Proteomes" id="UP000011776"/>
    </source>
</evidence>
<dbReference type="BioCyc" id="LINT1001599:G11K9-2431-MONOMER"/>
<accession>M3I325</accession>
<organism evidence="1 2">
    <name type="scientific">Leptospira interrogans serovar Grippotyphosa str. LT2186</name>
    <dbReference type="NCBI Taxonomy" id="1001599"/>
    <lineage>
        <taxon>Bacteria</taxon>
        <taxon>Pseudomonadati</taxon>
        <taxon>Spirochaetota</taxon>
        <taxon>Spirochaetia</taxon>
        <taxon>Leptospirales</taxon>
        <taxon>Leptospiraceae</taxon>
        <taxon>Leptospira</taxon>
    </lineage>
</organism>
<proteinExistence type="predicted"/>
<dbReference type="Proteomes" id="UP000011776">
    <property type="component" value="Unassembled WGS sequence"/>
</dbReference>
<gene>
    <name evidence="1" type="ORF">LEP1GSC151_1377</name>
</gene>
<dbReference type="AlphaFoldDB" id="M3I325"/>